<feature type="transmembrane region" description="Helical" evidence="1">
    <location>
        <begin position="180"/>
        <end position="204"/>
    </location>
</feature>
<protein>
    <recommendedName>
        <fullName evidence="4">DUF998 domain-containing protein</fullName>
    </recommendedName>
</protein>
<keyword evidence="1" id="KW-1133">Transmembrane helix</keyword>
<reference evidence="3" key="1">
    <citation type="journal article" date="2019" name="Int. J. Syst. Evol. Microbiol.">
        <title>The Global Catalogue of Microorganisms (GCM) 10K type strain sequencing project: providing services to taxonomists for standard genome sequencing and annotation.</title>
        <authorList>
            <consortium name="The Broad Institute Genomics Platform"/>
            <consortium name="The Broad Institute Genome Sequencing Center for Infectious Disease"/>
            <person name="Wu L."/>
            <person name="Ma J."/>
        </authorList>
    </citation>
    <scope>NUCLEOTIDE SEQUENCE [LARGE SCALE GENOMIC DNA]</scope>
    <source>
        <strain evidence="3">JCM 9458</strain>
    </source>
</reference>
<dbReference type="RefSeq" id="WP_345731309.1">
    <property type="nucleotide sequence ID" value="NZ_BAAAYN010000040.1"/>
</dbReference>
<proteinExistence type="predicted"/>
<evidence type="ECO:0000313" key="3">
    <source>
        <dbReference type="Proteomes" id="UP001501676"/>
    </source>
</evidence>
<dbReference type="EMBL" id="BAAAYN010000040">
    <property type="protein sequence ID" value="GAA3393020.1"/>
    <property type="molecule type" value="Genomic_DNA"/>
</dbReference>
<dbReference type="Proteomes" id="UP001501676">
    <property type="component" value="Unassembled WGS sequence"/>
</dbReference>
<organism evidence="2 3">
    <name type="scientific">Cryptosporangium minutisporangium</name>
    <dbReference type="NCBI Taxonomy" id="113569"/>
    <lineage>
        <taxon>Bacteria</taxon>
        <taxon>Bacillati</taxon>
        <taxon>Actinomycetota</taxon>
        <taxon>Actinomycetes</taxon>
        <taxon>Cryptosporangiales</taxon>
        <taxon>Cryptosporangiaceae</taxon>
        <taxon>Cryptosporangium</taxon>
    </lineage>
</organism>
<feature type="transmembrane region" description="Helical" evidence="1">
    <location>
        <begin position="16"/>
        <end position="35"/>
    </location>
</feature>
<sequence>MTNTVERPTTKRSRGWWPAVALFLLSPLFGEYLLGNLAFSDLPMLPFLALLYGAGTLLIRETARRFGRGSATMLLLGVAYALIEEGLVDQMLFNHDYFAGQAQESDTILAALGIDAWLTLVVVAMHTIWSTYIPITLLEALVPARATRPWLGPVGTAVTAVVFVAGSVLLGWVVHSETGFLASAGQLTGTSIVVIVLVAAAFLIPRPGAGSDRAAPRRWLAGLVAFAASSLFMFTEVLPGWTEVAAAVTLVVVFTVVVVRWSRSRGFGVRDRLALVAGGVLTYAWLGMTMEPETGPRSTLDQVGAVLIAGFAIALVVLAFRTTRGGRGAVEDPPIVASRRVQP</sequence>
<feature type="transmembrane region" description="Helical" evidence="1">
    <location>
        <begin position="216"/>
        <end position="234"/>
    </location>
</feature>
<feature type="transmembrane region" description="Helical" evidence="1">
    <location>
        <begin position="273"/>
        <end position="290"/>
    </location>
</feature>
<feature type="transmembrane region" description="Helical" evidence="1">
    <location>
        <begin position="150"/>
        <end position="174"/>
    </location>
</feature>
<evidence type="ECO:0000256" key="1">
    <source>
        <dbReference type="SAM" id="Phobius"/>
    </source>
</evidence>
<keyword evidence="3" id="KW-1185">Reference proteome</keyword>
<feature type="transmembrane region" description="Helical" evidence="1">
    <location>
        <begin position="240"/>
        <end position="261"/>
    </location>
</feature>
<keyword evidence="1" id="KW-0812">Transmembrane</keyword>
<gene>
    <name evidence="2" type="ORF">GCM10020369_56930</name>
</gene>
<evidence type="ECO:0008006" key="4">
    <source>
        <dbReference type="Google" id="ProtNLM"/>
    </source>
</evidence>
<feature type="transmembrane region" description="Helical" evidence="1">
    <location>
        <begin position="108"/>
        <end position="129"/>
    </location>
</feature>
<feature type="transmembrane region" description="Helical" evidence="1">
    <location>
        <begin position="41"/>
        <end position="59"/>
    </location>
</feature>
<evidence type="ECO:0000313" key="2">
    <source>
        <dbReference type="EMBL" id="GAA3393020.1"/>
    </source>
</evidence>
<comment type="caution">
    <text evidence="2">The sequence shown here is derived from an EMBL/GenBank/DDBJ whole genome shotgun (WGS) entry which is preliminary data.</text>
</comment>
<keyword evidence="1" id="KW-0472">Membrane</keyword>
<accession>A0ABP6T4I1</accession>
<feature type="transmembrane region" description="Helical" evidence="1">
    <location>
        <begin position="302"/>
        <end position="320"/>
    </location>
</feature>
<name>A0ABP6T4I1_9ACTN</name>
<feature type="transmembrane region" description="Helical" evidence="1">
    <location>
        <begin position="71"/>
        <end position="88"/>
    </location>
</feature>